<dbReference type="GO" id="GO:0003677">
    <property type="term" value="F:DNA binding"/>
    <property type="evidence" value="ECO:0007669"/>
    <property type="project" value="InterPro"/>
</dbReference>
<dbReference type="STRING" id="1122142.SAMN02910414_01267"/>
<keyword evidence="3" id="KW-1185">Reference proteome</keyword>
<dbReference type="SUPFAM" id="SSF47413">
    <property type="entry name" value="lambda repressor-like DNA-binding domains"/>
    <property type="match status" value="1"/>
</dbReference>
<dbReference type="SMART" id="SM00530">
    <property type="entry name" value="HTH_XRE"/>
    <property type="match status" value="1"/>
</dbReference>
<dbReference type="Pfam" id="PF13443">
    <property type="entry name" value="HTH_26"/>
    <property type="match status" value="1"/>
</dbReference>
<dbReference type="InterPro" id="IPR001387">
    <property type="entry name" value="Cro/C1-type_HTH"/>
</dbReference>
<dbReference type="OrthoDB" id="9805309at2"/>
<reference evidence="2 3" key="1">
    <citation type="submission" date="2016-10" db="EMBL/GenBank/DDBJ databases">
        <authorList>
            <person name="de Groot N.N."/>
        </authorList>
    </citation>
    <scope>NUCLEOTIDE SEQUENCE [LARGE SCALE GENOMIC DNA]</scope>
    <source>
        <strain evidence="2 3">DSM 14045</strain>
    </source>
</reference>
<evidence type="ECO:0000313" key="3">
    <source>
        <dbReference type="Proteomes" id="UP000183918"/>
    </source>
</evidence>
<protein>
    <submittedName>
        <fullName evidence="2">Putative transcriptional regulator</fullName>
    </submittedName>
</protein>
<dbReference type="InterPro" id="IPR010982">
    <property type="entry name" value="Lambda_DNA-bd_dom_sf"/>
</dbReference>
<name>A0A1H3IVH6_9FIRM</name>
<proteinExistence type="predicted"/>
<dbReference type="RefSeq" id="WP_074717184.1">
    <property type="nucleotide sequence ID" value="NZ_FNPG01000013.1"/>
</dbReference>
<dbReference type="Proteomes" id="UP000183918">
    <property type="component" value="Unassembled WGS sequence"/>
</dbReference>
<dbReference type="CDD" id="cd00093">
    <property type="entry name" value="HTH_XRE"/>
    <property type="match status" value="1"/>
</dbReference>
<evidence type="ECO:0000259" key="1">
    <source>
        <dbReference type="PROSITE" id="PS50943"/>
    </source>
</evidence>
<dbReference type="PANTHER" id="PTHR37301">
    <property type="entry name" value="DNA-BINDING PROTEIN-RELATED"/>
    <property type="match status" value="1"/>
</dbReference>
<feature type="domain" description="HTH cro/C1-type" evidence="1">
    <location>
        <begin position="15"/>
        <end position="64"/>
    </location>
</feature>
<evidence type="ECO:0000313" key="2">
    <source>
        <dbReference type="EMBL" id="SDY31736.1"/>
    </source>
</evidence>
<organism evidence="2 3">
    <name type="scientific">Lachnobacterium bovis DSM 14045</name>
    <dbReference type="NCBI Taxonomy" id="1122142"/>
    <lineage>
        <taxon>Bacteria</taxon>
        <taxon>Bacillati</taxon>
        <taxon>Bacillota</taxon>
        <taxon>Clostridia</taxon>
        <taxon>Lachnospirales</taxon>
        <taxon>Lachnospiraceae</taxon>
        <taxon>Lachnobacterium</taxon>
    </lineage>
</organism>
<sequence>MESNIIFNIDVMLAKRKMSVTELSEKVGITIANVSILKNGKAKAIKVSTLAKLCEALDCQPGDLLEYKK</sequence>
<dbReference type="PROSITE" id="PS50943">
    <property type="entry name" value="HTH_CROC1"/>
    <property type="match status" value="1"/>
</dbReference>
<dbReference type="PANTHER" id="PTHR37301:SF1">
    <property type="entry name" value="DNA-BINDING PROTEIN"/>
    <property type="match status" value="1"/>
</dbReference>
<dbReference type="Gene3D" id="1.10.260.40">
    <property type="entry name" value="lambda repressor-like DNA-binding domains"/>
    <property type="match status" value="1"/>
</dbReference>
<accession>A0A1H3IVH6</accession>
<dbReference type="EMBL" id="FNPG01000013">
    <property type="protein sequence ID" value="SDY31736.1"/>
    <property type="molecule type" value="Genomic_DNA"/>
</dbReference>
<dbReference type="AlphaFoldDB" id="A0A1H3IVH6"/>
<gene>
    <name evidence="2" type="ORF">SAMN02910414_01267</name>
</gene>